<feature type="domain" description="MYND-type" evidence="5">
    <location>
        <begin position="21"/>
        <end position="79"/>
    </location>
</feature>
<evidence type="ECO:0000313" key="7">
    <source>
        <dbReference type="Proteomes" id="UP000297299"/>
    </source>
</evidence>
<keyword evidence="7" id="KW-1185">Reference proteome</keyword>
<evidence type="ECO:0000256" key="3">
    <source>
        <dbReference type="ARBA" id="ARBA00022833"/>
    </source>
</evidence>
<dbReference type="STRING" id="38488.A0A4Y8D8T2"/>
<organism evidence="6 7">
    <name type="scientific">Botryotinia calthae</name>
    <dbReference type="NCBI Taxonomy" id="38488"/>
    <lineage>
        <taxon>Eukaryota</taxon>
        <taxon>Fungi</taxon>
        <taxon>Dikarya</taxon>
        <taxon>Ascomycota</taxon>
        <taxon>Pezizomycotina</taxon>
        <taxon>Leotiomycetes</taxon>
        <taxon>Helotiales</taxon>
        <taxon>Sclerotiniaceae</taxon>
        <taxon>Botryotinia</taxon>
    </lineage>
</organism>
<accession>A0A4Y8D8T2</accession>
<dbReference type="PANTHER" id="PTHR12197:SF251">
    <property type="entry name" value="EG:BACR7C10.4 PROTEIN"/>
    <property type="match status" value="1"/>
</dbReference>
<dbReference type="GO" id="GO:0005634">
    <property type="term" value="C:nucleus"/>
    <property type="evidence" value="ECO:0007669"/>
    <property type="project" value="TreeGrafter"/>
</dbReference>
<dbReference type="OrthoDB" id="5945798at2759"/>
<reference evidence="6 7" key="1">
    <citation type="submission" date="2017-11" db="EMBL/GenBank/DDBJ databases">
        <title>Comparative genomics of Botrytis spp.</title>
        <authorList>
            <person name="Valero-Jimenez C.A."/>
            <person name="Tapia P."/>
            <person name="Veloso J."/>
            <person name="Silva-Moreno E."/>
            <person name="Staats M."/>
            <person name="Valdes J.H."/>
            <person name="Van Kan J.A.L."/>
        </authorList>
    </citation>
    <scope>NUCLEOTIDE SEQUENCE [LARGE SCALE GENOMIC DNA]</scope>
    <source>
        <strain evidence="6 7">MUCL2830</strain>
    </source>
</reference>
<gene>
    <name evidence="6" type="ORF">BOTCAL_0072g00280</name>
</gene>
<dbReference type="Pfam" id="PF01753">
    <property type="entry name" value="zf-MYND"/>
    <property type="match status" value="1"/>
</dbReference>
<dbReference type="GO" id="GO:0008270">
    <property type="term" value="F:zinc ion binding"/>
    <property type="evidence" value="ECO:0007669"/>
    <property type="project" value="UniProtKB-KW"/>
</dbReference>
<dbReference type="InterPro" id="IPR050869">
    <property type="entry name" value="H3K4_H4K5_MeTrfase"/>
</dbReference>
<dbReference type="EMBL" id="PHWZ01000072">
    <property type="protein sequence ID" value="TEY74632.1"/>
    <property type="molecule type" value="Genomic_DNA"/>
</dbReference>
<evidence type="ECO:0000256" key="1">
    <source>
        <dbReference type="ARBA" id="ARBA00022723"/>
    </source>
</evidence>
<keyword evidence="3" id="KW-0862">Zinc</keyword>
<dbReference type="PANTHER" id="PTHR12197">
    <property type="entry name" value="HISTONE-LYSINE N-METHYLTRANSFERASE SMYD"/>
    <property type="match status" value="1"/>
</dbReference>
<evidence type="ECO:0000313" key="6">
    <source>
        <dbReference type="EMBL" id="TEY74632.1"/>
    </source>
</evidence>
<comment type="caution">
    <text evidence="6">The sequence shown here is derived from an EMBL/GenBank/DDBJ whole genome shotgun (WGS) entry which is preliminary data.</text>
</comment>
<evidence type="ECO:0000259" key="5">
    <source>
        <dbReference type="PROSITE" id="PS50865"/>
    </source>
</evidence>
<protein>
    <recommendedName>
        <fullName evidence="5">MYND-type domain-containing protein</fullName>
    </recommendedName>
</protein>
<evidence type="ECO:0000256" key="4">
    <source>
        <dbReference type="PROSITE-ProRule" id="PRU00134"/>
    </source>
</evidence>
<dbReference type="Proteomes" id="UP000297299">
    <property type="component" value="Unassembled WGS sequence"/>
</dbReference>
<dbReference type="Gene3D" id="1.10.220.160">
    <property type="match status" value="1"/>
</dbReference>
<dbReference type="SUPFAM" id="SSF144232">
    <property type="entry name" value="HIT/MYND zinc finger-like"/>
    <property type="match status" value="1"/>
</dbReference>
<keyword evidence="2 4" id="KW-0863">Zinc-finger</keyword>
<dbReference type="InterPro" id="IPR002893">
    <property type="entry name" value="Znf_MYND"/>
</dbReference>
<evidence type="ECO:0000256" key="2">
    <source>
        <dbReference type="ARBA" id="ARBA00022771"/>
    </source>
</evidence>
<dbReference type="PROSITE" id="PS50865">
    <property type="entry name" value="ZF_MYND_2"/>
    <property type="match status" value="1"/>
</dbReference>
<name>A0A4Y8D8T2_9HELO</name>
<proteinExistence type="predicted"/>
<dbReference type="AlphaFoldDB" id="A0A4Y8D8T2"/>
<keyword evidence="1" id="KW-0479">Metal-binding</keyword>
<sequence length="171" mass="19878">MWFLNFRAVKVEESPVRETTCDNCFAYQRVEEVSGTVSTAEKYIGTAIPFNKCGSCGVFYYCGKKCQKEAWEHHHKYECPILVNFLATVTLAKHFIERTDFRFVLRFLCMTRAGRLTKELMRDFYTAPVGNLRDFVPSMEASYRRLSRNMKLLAMSPVHEDEVLQILCFVG</sequence>
<dbReference type="Gene3D" id="6.10.140.2220">
    <property type="match status" value="1"/>
</dbReference>